<sequence>MLKKIWYFLTFKTYQNNLLTSGGANYLSVIAVIVSLSALAEAFAWGHFGSTFTPENPNLGGFTLGIFIFLLFWFFDRTMVTQDMMTEEHSRILEGDEYRPKFLKKYQSWFVFLVRLCIVIGSLYITAPFLTQLVFKTDIENEMQVQYQASIEKAKQETLGKLEQKISSQEEYIKQINNRLQQEIGGKRGTGYGKGAVAQSIENELSAANTEFEQLKNDLANTKIRLENAIAQNDVKNLESFGIFMVQDSPIFRQNAIEKLKTQPAFKNTQFAVDGFLILVGIILILSKLLQPKSLKMYYSSRLQEAWANYKQGNYDDYLLESEKSSYMPTMPIPQTFEKIAIYYAQTKNQRLKNDAEIKQKRKQSQLDEENRLHQEKLAAEAKQQKLKESEQAYNERQAKEAQQFSHEDKVIGQKRERIMNALKEACNHKQKFIQEEYAKKDLLLAKQNELEQELFEEERMHNSRHEDMIARQNRINNKQSELAELEIMAAQLELEQKDNPSVENTRAFIAAQDTIRQLKQTIKNMEDNFLTFERNMNIYEQRANNLKSEINHIAEQIQTINIKESRLDKIIMDLELEELEFLSDIAKSNSTTYIKGDDAELPFITQKRLDNAGIYQYTHFNQNQKEVSDE</sequence>
<gene>
    <name evidence="4" type="ORF">NCTC10297_00271</name>
</gene>
<protein>
    <recommendedName>
        <fullName evidence="6">DUF4407 domain-containing protein</fullName>
    </recommendedName>
</protein>
<feature type="region of interest" description="Disordered" evidence="2">
    <location>
        <begin position="380"/>
        <end position="408"/>
    </location>
</feature>
<keyword evidence="1" id="KW-0175">Coiled coil</keyword>
<keyword evidence="3" id="KW-0812">Transmembrane</keyword>
<feature type="coiled-coil region" evidence="1">
    <location>
        <begin position="159"/>
        <end position="232"/>
    </location>
</feature>
<evidence type="ECO:0000313" key="5">
    <source>
        <dbReference type="Proteomes" id="UP000274100"/>
    </source>
</evidence>
<dbReference type="KEGG" id="mcun:NCTC10297_00271"/>
<dbReference type="OrthoDB" id="6646009at2"/>
<feature type="transmembrane region" description="Helical" evidence="3">
    <location>
        <begin position="58"/>
        <end position="75"/>
    </location>
</feature>
<organism evidence="4 5">
    <name type="scientific">Moraxella cuniculi</name>
    <dbReference type="NCBI Taxonomy" id="34061"/>
    <lineage>
        <taxon>Bacteria</taxon>
        <taxon>Pseudomonadati</taxon>
        <taxon>Pseudomonadota</taxon>
        <taxon>Gammaproteobacteria</taxon>
        <taxon>Moraxellales</taxon>
        <taxon>Moraxellaceae</taxon>
        <taxon>Moraxella</taxon>
    </lineage>
</organism>
<name>A0A3S4RJY8_9GAMM</name>
<evidence type="ECO:0000313" key="4">
    <source>
        <dbReference type="EMBL" id="VEG12351.1"/>
    </source>
</evidence>
<dbReference type="RefSeq" id="WP_126329564.1">
    <property type="nucleotide sequence ID" value="NZ_LR134343.1"/>
</dbReference>
<dbReference type="Pfam" id="PF14362">
    <property type="entry name" value="DUF4407"/>
    <property type="match status" value="1"/>
</dbReference>
<dbReference type="AlphaFoldDB" id="A0A3S4RJY8"/>
<feature type="compositionally biased region" description="Basic and acidic residues" evidence="2">
    <location>
        <begin position="380"/>
        <end position="391"/>
    </location>
</feature>
<keyword evidence="3" id="KW-1133">Transmembrane helix</keyword>
<accession>A0A3S4RJY8</accession>
<evidence type="ECO:0000256" key="1">
    <source>
        <dbReference type="SAM" id="Coils"/>
    </source>
</evidence>
<evidence type="ECO:0000256" key="2">
    <source>
        <dbReference type="SAM" id="MobiDB-lite"/>
    </source>
</evidence>
<evidence type="ECO:0000256" key="3">
    <source>
        <dbReference type="SAM" id="Phobius"/>
    </source>
</evidence>
<reference evidence="4 5" key="1">
    <citation type="submission" date="2018-12" db="EMBL/GenBank/DDBJ databases">
        <authorList>
            <consortium name="Pathogen Informatics"/>
        </authorList>
    </citation>
    <scope>NUCLEOTIDE SEQUENCE [LARGE SCALE GENOMIC DNA]</scope>
    <source>
        <strain evidence="4 5">NCTC10297</strain>
    </source>
</reference>
<dbReference type="Proteomes" id="UP000274100">
    <property type="component" value="Chromosome"/>
</dbReference>
<feature type="coiled-coil region" evidence="1">
    <location>
        <begin position="434"/>
        <end position="564"/>
    </location>
</feature>
<feature type="transmembrane region" description="Helical" evidence="3">
    <location>
        <begin position="109"/>
        <end position="130"/>
    </location>
</feature>
<feature type="transmembrane region" description="Helical" evidence="3">
    <location>
        <begin position="26"/>
        <end position="46"/>
    </location>
</feature>
<dbReference type="EMBL" id="LR134343">
    <property type="protein sequence ID" value="VEG12351.1"/>
    <property type="molecule type" value="Genomic_DNA"/>
</dbReference>
<keyword evidence="3" id="KW-0472">Membrane</keyword>
<evidence type="ECO:0008006" key="6">
    <source>
        <dbReference type="Google" id="ProtNLM"/>
    </source>
</evidence>
<proteinExistence type="predicted"/>
<dbReference type="InterPro" id="IPR025519">
    <property type="entry name" value="DUF4407"/>
</dbReference>